<protein>
    <submittedName>
        <fullName evidence="3">Uncharacterized protein</fullName>
    </submittedName>
</protein>
<evidence type="ECO:0000256" key="1">
    <source>
        <dbReference type="SAM" id="MobiDB-lite"/>
    </source>
</evidence>
<feature type="signal peptide" evidence="2">
    <location>
        <begin position="1"/>
        <end position="22"/>
    </location>
</feature>
<dbReference type="EMBL" id="JBCAWK010000006">
    <property type="protein sequence ID" value="KAK8854898.1"/>
    <property type="molecule type" value="Genomic_DNA"/>
</dbReference>
<evidence type="ECO:0000313" key="4">
    <source>
        <dbReference type="Proteomes" id="UP001388673"/>
    </source>
</evidence>
<reference evidence="3 4" key="1">
    <citation type="journal article" date="2024" name="bioRxiv">
        <title>Comparative genomics of Cryptococcus and Kwoniella reveals pathogenesis evolution and contrasting karyotype dynamics via intercentromeric recombination or chromosome fusion.</title>
        <authorList>
            <person name="Coelho M.A."/>
            <person name="David-Palma M."/>
            <person name="Shea T."/>
            <person name="Bowers K."/>
            <person name="McGinley-Smith S."/>
            <person name="Mohammad A.W."/>
            <person name="Gnirke A."/>
            <person name="Yurkov A.M."/>
            <person name="Nowrousian M."/>
            <person name="Sun S."/>
            <person name="Cuomo C.A."/>
            <person name="Heitman J."/>
        </authorList>
    </citation>
    <scope>NUCLEOTIDE SEQUENCE [LARGE SCALE GENOMIC DNA]</scope>
    <source>
        <strain evidence="3 4">CBS 13917</strain>
    </source>
</reference>
<evidence type="ECO:0000313" key="3">
    <source>
        <dbReference type="EMBL" id="KAK8854898.1"/>
    </source>
</evidence>
<feature type="compositionally biased region" description="Low complexity" evidence="1">
    <location>
        <begin position="245"/>
        <end position="256"/>
    </location>
</feature>
<sequence length="372" mass="34324">MSAAKTLFFVTATVLGAAVVNGQSAPNWQYIPSACSSQCAQTIQSAYLCETSYSSNTDVYGCFCNNYPSDASDCASCLNSNDAAALASLLTSTQTACPAARQQCFFECSFDTCPSSDIACQCAGTYLENIYNCASCNTANNNAGTTQITDFNNLQQSCAAQNYTGASSSFSTIPLPTIATAAYNAPSLTATGGGAAATGAASDLGGGAAAGATGSAGGSGSSGTNGGSGTSGTNSGSGGTGASGNTGSSGANGASGNTGSSGANGASGNSGAGSNGAAGGSAAAGSAGAVATNAAGTTALAGSSATAAAGSGSARAGTASGASGSAARTGSAASGASAAPSSSSSAASGAENLVVPAFGGVLAVAGAVLALL</sequence>
<comment type="caution">
    <text evidence="3">The sequence shown here is derived from an EMBL/GenBank/DDBJ whole genome shotgun (WGS) entry which is preliminary data.</text>
</comment>
<dbReference type="RefSeq" id="XP_066803136.1">
    <property type="nucleotide sequence ID" value="XM_066946744.1"/>
</dbReference>
<feature type="compositionally biased region" description="Gly residues" evidence="1">
    <location>
        <begin position="212"/>
        <end position="244"/>
    </location>
</feature>
<gene>
    <name evidence="3" type="ORF">IAR55_003637</name>
</gene>
<organism evidence="3 4">
    <name type="scientific">Kwoniella newhampshirensis</name>
    <dbReference type="NCBI Taxonomy" id="1651941"/>
    <lineage>
        <taxon>Eukaryota</taxon>
        <taxon>Fungi</taxon>
        <taxon>Dikarya</taxon>
        <taxon>Basidiomycota</taxon>
        <taxon>Agaricomycotina</taxon>
        <taxon>Tremellomycetes</taxon>
        <taxon>Tremellales</taxon>
        <taxon>Cryptococcaceae</taxon>
        <taxon>Kwoniella</taxon>
    </lineage>
</organism>
<dbReference type="GeneID" id="92180895"/>
<evidence type="ECO:0000256" key="2">
    <source>
        <dbReference type="SAM" id="SignalP"/>
    </source>
</evidence>
<feature type="region of interest" description="Disordered" evidence="1">
    <location>
        <begin position="311"/>
        <end position="342"/>
    </location>
</feature>
<dbReference type="KEGG" id="kne:92180895"/>
<feature type="chain" id="PRO_5043699129" evidence="2">
    <location>
        <begin position="23"/>
        <end position="372"/>
    </location>
</feature>
<dbReference type="Proteomes" id="UP001388673">
    <property type="component" value="Unassembled WGS sequence"/>
</dbReference>
<accession>A0AAW0Z1D9</accession>
<feature type="region of interest" description="Disordered" evidence="1">
    <location>
        <begin position="212"/>
        <end position="256"/>
    </location>
</feature>
<name>A0AAW0Z1D9_9TREE</name>
<keyword evidence="2" id="KW-0732">Signal</keyword>
<proteinExistence type="predicted"/>
<keyword evidence="4" id="KW-1185">Reference proteome</keyword>
<dbReference type="AlphaFoldDB" id="A0AAW0Z1D9"/>